<evidence type="ECO:0000256" key="7">
    <source>
        <dbReference type="ARBA" id="ARBA00022967"/>
    </source>
</evidence>
<comment type="similarity">
    <text evidence="2">Belongs to the ABC transporter superfamily.</text>
</comment>
<dbReference type="AlphaFoldDB" id="A0A150J418"/>
<sequence>MIEINNFSFFYPASDKKSLHGINLTIDKGDFVLISGPTGAGKTTLCLSIAGIMHHFNEGVKEGNIYLENKDIMEYKHFSEISKKLGILFDDVEAQLILTTVEEEIQFGLENRGFDKSRIESILEETLDKLDIKPLRKKAPHELSGGQKQRVALASILALDPEIIILDEPTSELDPVYTKKFFNILSELNKDGKTIIVVENKLDELLPMVKKMVVLKEGKIVVQGSPDKILHNKEARELIDLPQYAKMAILLEKKGIPLKKIPYTLKETRELIDLLVVKK</sequence>
<keyword evidence="8" id="KW-0472">Membrane</keyword>
<dbReference type="InterPro" id="IPR003439">
    <property type="entry name" value="ABC_transporter-like_ATP-bd"/>
</dbReference>
<dbReference type="Pfam" id="PF00005">
    <property type="entry name" value="ABC_tran"/>
    <property type="match status" value="1"/>
</dbReference>
<evidence type="ECO:0000313" key="11">
    <source>
        <dbReference type="EMBL" id="KYC51961.1"/>
    </source>
</evidence>
<dbReference type="GO" id="GO:0016887">
    <property type="term" value="F:ATP hydrolysis activity"/>
    <property type="evidence" value="ECO:0007669"/>
    <property type="project" value="InterPro"/>
</dbReference>
<proteinExistence type="inferred from homology"/>
<dbReference type="Proteomes" id="UP000075398">
    <property type="component" value="Unassembled WGS sequence"/>
</dbReference>
<evidence type="ECO:0000256" key="4">
    <source>
        <dbReference type="ARBA" id="ARBA00022475"/>
    </source>
</evidence>
<dbReference type="InterPro" id="IPR050095">
    <property type="entry name" value="ECF_ABC_transporter_ATP-bd"/>
</dbReference>
<keyword evidence="6 11" id="KW-0067">ATP-binding</keyword>
<keyword evidence="5" id="KW-0547">Nucleotide-binding</keyword>
<dbReference type="PROSITE" id="PS50893">
    <property type="entry name" value="ABC_TRANSPORTER_2"/>
    <property type="match status" value="1"/>
</dbReference>
<evidence type="ECO:0000256" key="9">
    <source>
        <dbReference type="ARBA" id="ARBA00025157"/>
    </source>
</evidence>
<evidence type="ECO:0000259" key="10">
    <source>
        <dbReference type="PROSITE" id="PS50893"/>
    </source>
</evidence>
<dbReference type="CDD" id="cd03225">
    <property type="entry name" value="ABC_cobalt_CbiO_domain1"/>
    <property type="match status" value="1"/>
</dbReference>
<dbReference type="PANTHER" id="PTHR43553">
    <property type="entry name" value="HEAVY METAL TRANSPORTER"/>
    <property type="match status" value="1"/>
</dbReference>
<keyword evidence="7" id="KW-1278">Translocase</keyword>
<evidence type="ECO:0000256" key="5">
    <source>
        <dbReference type="ARBA" id="ARBA00022741"/>
    </source>
</evidence>
<dbReference type="SMART" id="SM00382">
    <property type="entry name" value="AAA"/>
    <property type="match status" value="1"/>
</dbReference>
<name>A0A150J418_9EURY</name>
<gene>
    <name evidence="11" type="ORF">AMQ22_01061</name>
</gene>
<comment type="subcellular location">
    <subcellularLocation>
        <location evidence="1">Cell membrane</location>
    </subcellularLocation>
</comment>
<accession>A0A150J418</accession>
<protein>
    <submittedName>
        <fullName evidence="11">Putative ABC transporter ATP-binding protein</fullName>
    </submittedName>
</protein>
<evidence type="ECO:0000256" key="2">
    <source>
        <dbReference type="ARBA" id="ARBA00005417"/>
    </source>
</evidence>
<dbReference type="InterPro" id="IPR027417">
    <property type="entry name" value="P-loop_NTPase"/>
</dbReference>
<comment type="caution">
    <text evidence="11">The sequence shown here is derived from an EMBL/GenBank/DDBJ whole genome shotgun (WGS) entry which is preliminary data.</text>
</comment>
<reference evidence="11 12" key="1">
    <citation type="journal article" date="2016" name="ISME J.">
        <title>Chasing the elusive Euryarchaeota class WSA2: genomes reveal a uniquely fastidious methyl-reducing methanogen.</title>
        <authorList>
            <person name="Nobu M.K."/>
            <person name="Narihiro T."/>
            <person name="Kuroda K."/>
            <person name="Mei R."/>
            <person name="Liu W.T."/>
        </authorList>
    </citation>
    <scope>NUCLEOTIDE SEQUENCE [LARGE SCALE GENOMIC DNA]</scope>
    <source>
        <strain evidence="11">U1lsi0528_Bin055</strain>
    </source>
</reference>
<evidence type="ECO:0000313" key="12">
    <source>
        <dbReference type="Proteomes" id="UP000075398"/>
    </source>
</evidence>
<dbReference type="FunFam" id="3.40.50.300:FF:000224">
    <property type="entry name" value="Energy-coupling factor transporter ATP-binding protein EcfA"/>
    <property type="match status" value="1"/>
</dbReference>
<organism evidence="11 12">
    <name type="scientific">Candidatus Methanofastidiosum methylothiophilum</name>
    <dbReference type="NCBI Taxonomy" id="1705564"/>
    <lineage>
        <taxon>Archaea</taxon>
        <taxon>Methanobacteriati</taxon>
        <taxon>Methanobacteriota</taxon>
        <taxon>Stenosarchaea group</taxon>
        <taxon>Candidatus Methanofastidiosia</taxon>
        <taxon>Candidatus Methanofastidiosales</taxon>
        <taxon>Candidatus Methanofastidiosaceae</taxon>
        <taxon>Candidatus Methanofastidiosum</taxon>
    </lineage>
</organism>
<keyword evidence="3" id="KW-0813">Transport</keyword>
<evidence type="ECO:0000256" key="6">
    <source>
        <dbReference type="ARBA" id="ARBA00022840"/>
    </source>
</evidence>
<dbReference type="EMBL" id="LNGC01000039">
    <property type="protein sequence ID" value="KYC51961.1"/>
    <property type="molecule type" value="Genomic_DNA"/>
</dbReference>
<dbReference type="GO" id="GO:0005524">
    <property type="term" value="F:ATP binding"/>
    <property type="evidence" value="ECO:0007669"/>
    <property type="project" value="UniProtKB-KW"/>
</dbReference>
<comment type="function">
    <text evidence="9">Probably part of an ABC transporter complex. Responsible for energy coupling to the transport system.</text>
</comment>
<evidence type="ECO:0000256" key="1">
    <source>
        <dbReference type="ARBA" id="ARBA00004236"/>
    </source>
</evidence>
<dbReference type="SUPFAM" id="SSF52540">
    <property type="entry name" value="P-loop containing nucleoside triphosphate hydrolases"/>
    <property type="match status" value="1"/>
</dbReference>
<dbReference type="PROSITE" id="PS00211">
    <property type="entry name" value="ABC_TRANSPORTER_1"/>
    <property type="match status" value="1"/>
</dbReference>
<feature type="domain" description="ABC transporter" evidence="10">
    <location>
        <begin position="2"/>
        <end position="242"/>
    </location>
</feature>
<dbReference type="InterPro" id="IPR003593">
    <property type="entry name" value="AAA+_ATPase"/>
</dbReference>
<evidence type="ECO:0000256" key="3">
    <source>
        <dbReference type="ARBA" id="ARBA00022448"/>
    </source>
</evidence>
<dbReference type="InterPro" id="IPR017871">
    <property type="entry name" value="ABC_transporter-like_CS"/>
</dbReference>
<dbReference type="GO" id="GO:0042626">
    <property type="term" value="F:ATPase-coupled transmembrane transporter activity"/>
    <property type="evidence" value="ECO:0007669"/>
    <property type="project" value="TreeGrafter"/>
</dbReference>
<dbReference type="GO" id="GO:0043190">
    <property type="term" value="C:ATP-binding cassette (ABC) transporter complex"/>
    <property type="evidence" value="ECO:0007669"/>
    <property type="project" value="TreeGrafter"/>
</dbReference>
<dbReference type="Gene3D" id="3.40.50.300">
    <property type="entry name" value="P-loop containing nucleotide triphosphate hydrolases"/>
    <property type="match status" value="1"/>
</dbReference>
<dbReference type="InterPro" id="IPR015856">
    <property type="entry name" value="ABC_transpr_CbiO/EcfA_su"/>
</dbReference>
<evidence type="ECO:0000256" key="8">
    <source>
        <dbReference type="ARBA" id="ARBA00023136"/>
    </source>
</evidence>
<keyword evidence="4" id="KW-1003">Cell membrane</keyword>